<evidence type="ECO:0000313" key="1">
    <source>
        <dbReference type="EMBL" id="PPU88996.1"/>
    </source>
</evidence>
<gene>
    <name evidence="1" type="ORF">XpopCFBP1817_17275</name>
</gene>
<keyword evidence="2" id="KW-1185">Reference proteome</keyword>
<dbReference type="AlphaFoldDB" id="A0A2S7EFN2"/>
<dbReference type="RefSeq" id="WP_128418096.1">
    <property type="nucleotide sequence ID" value="NZ_MDEJ01000143.1"/>
</dbReference>
<accession>A0A2S7EFN2</accession>
<dbReference type="Proteomes" id="UP000239939">
    <property type="component" value="Unassembled WGS sequence"/>
</dbReference>
<reference evidence="2" key="1">
    <citation type="submission" date="2016-08" db="EMBL/GenBank/DDBJ databases">
        <authorList>
            <person name="Merda D."/>
            <person name="Briand M."/>
            <person name="Taghouti G."/>
            <person name="Carrere S."/>
            <person name="Gouzy J."/>
            <person name="Portier P."/>
            <person name="Jacques M.-A."/>
            <person name="Fischer-Le Saux M."/>
        </authorList>
    </citation>
    <scope>NUCLEOTIDE SEQUENCE [LARGE SCALE GENOMIC DNA]</scope>
    <source>
        <strain evidence="2">CFBP1817</strain>
    </source>
</reference>
<dbReference type="OrthoDB" id="120886at2"/>
<proteinExistence type="predicted"/>
<dbReference type="EMBL" id="MDEJ01000143">
    <property type="protein sequence ID" value="PPU88996.1"/>
    <property type="molecule type" value="Genomic_DNA"/>
</dbReference>
<sequence length="99" mass="10923">MFVALWGHDVSDVHAPAFEALYGADGAWAALFADDAGSLGTELLRAQAPGRYVTIDRWRDEVNYTHCLAHGCERYAQIDRQGDALTTAERCLGYYTPPC</sequence>
<name>A0A2S7EFN2_9XANT</name>
<dbReference type="Gene3D" id="3.30.70.100">
    <property type="match status" value="1"/>
</dbReference>
<protein>
    <recommendedName>
        <fullName evidence="3">ABM domain-containing protein</fullName>
    </recommendedName>
</protein>
<evidence type="ECO:0000313" key="2">
    <source>
        <dbReference type="Proteomes" id="UP000239939"/>
    </source>
</evidence>
<evidence type="ECO:0008006" key="3">
    <source>
        <dbReference type="Google" id="ProtNLM"/>
    </source>
</evidence>
<organism evidence="1 2">
    <name type="scientific">Xanthomonas populi</name>
    <dbReference type="NCBI Taxonomy" id="53414"/>
    <lineage>
        <taxon>Bacteria</taxon>
        <taxon>Pseudomonadati</taxon>
        <taxon>Pseudomonadota</taxon>
        <taxon>Gammaproteobacteria</taxon>
        <taxon>Lysobacterales</taxon>
        <taxon>Lysobacteraceae</taxon>
        <taxon>Xanthomonas</taxon>
    </lineage>
</organism>
<comment type="caution">
    <text evidence="1">The sequence shown here is derived from an EMBL/GenBank/DDBJ whole genome shotgun (WGS) entry which is preliminary data.</text>
</comment>